<evidence type="ECO:0000313" key="3">
    <source>
        <dbReference type="Proteomes" id="UP000577386"/>
    </source>
</evidence>
<dbReference type="AlphaFoldDB" id="A0A7W3NVT1"/>
<keyword evidence="3" id="KW-1185">Reference proteome</keyword>
<organism evidence="2 3">
    <name type="scientific">Streptomyces murinus</name>
    <dbReference type="NCBI Taxonomy" id="33900"/>
    <lineage>
        <taxon>Bacteria</taxon>
        <taxon>Bacillati</taxon>
        <taxon>Actinomycetota</taxon>
        <taxon>Actinomycetes</taxon>
        <taxon>Kitasatosporales</taxon>
        <taxon>Streptomycetaceae</taxon>
        <taxon>Streptomyces</taxon>
    </lineage>
</organism>
<keyword evidence="1" id="KW-0812">Transmembrane</keyword>
<protein>
    <submittedName>
        <fullName evidence="2">Uncharacterized protein</fullName>
    </submittedName>
</protein>
<feature type="transmembrane region" description="Helical" evidence="1">
    <location>
        <begin position="20"/>
        <end position="39"/>
    </location>
</feature>
<gene>
    <name evidence="2" type="ORF">HDA42_006827</name>
</gene>
<keyword evidence="1" id="KW-0472">Membrane</keyword>
<accession>A0A7W3NVT1</accession>
<dbReference type="GeneID" id="91467864"/>
<evidence type="ECO:0000256" key="1">
    <source>
        <dbReference type="SAM" id="Phobius"/>
    </source>
</evidence>
<evidence type="ECO:0000313" key="2">
    <source>
        <dbReference type="EMBL" id="MBA9057649.1"/>
    </source>
</evidence>
<name>A0A7W3NVT1_STRMR</name>
<reference evidence="2 3" key="1">
    <citation type="submission" date="2020-08" db="EMBL/GenBank/DDBJ databases">
        <title>Sequencing the genomes of 1000 actinobacteria strains.</title>
        <authorList>
            <person name="Klenk H.-P."/>
        </authorList>
    </citation>
    <scope>NUCLEOTIDE SEQUENCE [LARGE SCALE GENOMIC DNA]</scope>
    <source>
        <strain evidence="2 3">DSM 41827</strain>
    </source>
</reference>
<dbReference type="EMBL" id="JACJIJ010000002">
    <property type="protein sequence ID" value="MBA9057649.1"/>
    <property type="molecule type" value="Genomic_DNA"/>
</dbReference>
<proteinExistence type="predicted"/>
<comment type="caution">
    <text evidence="2">The sequence shown here is derived from an EMBL/GenBank/DDBJ whole genome shotgun (WGS) entry which is preliminary data.</text>
</comment>
<sequence>MSFPAYHPHPANRPAPGHTAPVTYVLLIAVPAIVAVVALRPR</sequence>
<dbReference type="RefSeq" id="WP_259332543.1">
    <property type="nucleotide sequence ID" value="NZ_BAAAHW010000009.1"/>
</dbReference>
<dbReference type="Proteomes" id="UP000577386">
    <property type="component" value="Unassembled WGS sequence"/>
</dbReference>
<keyword evidence="1" id="KW-1133">Transmembrane helix</keyword>